<evidence type="ECO:0000256" key="1">
    <source>
        <dbReference type="PROSITE-ProRule" id="PRU01360"/>
    </source>
</evidence>
<dbReference type="InterPro" id="IPR037066">
    <property type="entry name" value="Plug_dom_sf"/>
</dbReference>
<keyword evidence="1" id="KW-0998">Cell outer membrane</keyword>
<dbReference type="Gene3D" id="2.60.40.1120">
    <property type="entry name" value="Carboxypeptidase-like, regulatory domain"/>
    <property type="match status" value="1"/>
</dbReference>
<dbReference type="InterPro" id="IPR012910">
    <property type="entry name" value="Plug_dom"/>
</dbReference>
<dbReference type="NCBIfam" id="TIGR04056">
    <property type="entry name" value="OMP_RagA_SusC"/>
    <property type="match status" value="1"/>
</dbReference>
<dbReference type="Gene3D" id="2.170.130.10">
    <property type="entry name" value="TonB-dependent receptor, plug domain"/>
    <property type="match status" value="1"/>
</dbReference>
<dbReference type="Pfam" id="PF07715">
    <property type="entry name" value="Plug"/>
    <property type="match status" value="1"/>
</dbReference>
<dbReference type="NCBIfam" id="TIGR04057">
    <property type="entry name" value="SusC_RagA_signa"/>
    <property type="match status" value="1"/>
</dbReference>
<comment type="subcellular location">
    <subcellularLocation>
        <location evidence="1">Cell outer membrane</location>
        <topology evidence="1">Multi-pass membrane protein</topology>
    </subcellularLocation>
</comment>
<reference evidence="3 4" key="1">
    <citation type="submission" date="2019-03" db="EMBL/GenBank/DDBJ databases">
        <title>Genomic Encyclopedia of Type Strains, Phase IV (KMG-IV): sequencing the most valuable type-strain genomes for metagenomic binning, comparative biology and taxonomic classification.</title>
        <authorList>
            <person name="Goeker M."/>
        </authorList>
    </citation>
    <scope>NUCLEOTIDE SEQUENCE [LARGE SCALE GENOMIC DNA]</scope>
    <source>
        <strain evidence="3 4">DSM 21100</strain>
    </source>
</reference>
<feature type="domain" description="TonB-dependent receptor plug" evidence="2">
    <location>
        <begin position="145"/>
        <end position="253"/>
    </location>
</feature>
<keyword evidence="4" id="KW-1185">Reference proteome</keyword>
<accession>A0A4R3KLR5</accession>
<keyword evidence="1" id="KW-1134">Transmembrane beta strand</keyword>
<evidence type="ECO:0000313" key="4">
    <source>
        <dbReference type="Proteomes" id="UP000295807"/>
    </source>
</evidence>
<dbReference type="FunFam" id="2.170.130.10:FF:000003">
    <property type="entry name" value="SusC/RagA family TonB-linked outer membrane protein"/>
    <property type="match status" value="1"/>
</dbReference>
<dbReference type="OrthoDB" id="9768177at2"/>
<dbReference type="EMBL" id="SMAD01000016">
    <property type="protein sequence ID" value="TCS84932.1"/>
    <property type="molecule type" value="Genomic_DNA"/>
</dbReference>
<dbReference type="SUPFAM" id="SSF56935">
    <property type="entry name" value="Porins"/>
    <property type="match status" value="1"/>
</dbReference>
<evidence type="ECO:0000259" key="2">
    <source>
        <dbReference type="Pfam" id="PF07715"/>
    </source>
</evidence>
<keyword evidence="1" id="KW-0813">Transport</keyword>
<comment type="caution">
    <text evidence="3">The sequence shown here is derived from an EMBL/GenBank/DDBJ whole genome shotgun (WGS) entry which is preliminary data.</text>
</comment>
<dbReference type="InterPro" id="IPR023997">
    <property type="entry name" value="TonB-dep_OMP_SusC/RagA_CS"/>
</dbReference>
<sequence>MKRKILRIHFGGYFLFVLLVSGIYSFNATAVEASKYEILSAGAVREAAVDSAGIEIKGTVSDSVGLLPGVAISVKGSPNIGTATDQNGKFILEIPDKNATLLFELIGYTTLEVPVMGRPELQVQLKINTAALEEVVVVAFGEQKKEDVIGAVTTVNPSDLKIPSSNLTTALAGQISGMIAYQRSGEPGADNADFFIRGVTTFGYKKDPLILIDGIEVSSTELARLQPDNIASFSILKDATATSLYGARGANGVILITTKEGKEGKISISMRLENSISAPTRNIELADPITYMEMGNEAVLTRNALAPQPYLQSKIDRTAAGGNPYVYPATDWQDALFKDYTLNQRFNMNASGGGKVARYYLAGTFNQDNGVLKVDGRNNFNSNVNLKTYGLRSNINIDMTKTTEVVVRLSGNFDDYIGPINGGSDVYHQVMHTNPVLFPAFYEADEAHSHIEHVLFGNFGTDANYVNPYANLVKGYKEYSRSQLHAQFEVEQDFSFIAKGLKGGAIFNTSRYSYFDVTRQYVPFYYTIGGYDRFTDSYQLAGLNETEGEEYLDWVGGAKDIESTTYLQASLTYQRLFTEKHDLSAMLIGIIRNRLSGNAGDLQRSLPFRNAGISGRATYSYDSRYYAEFNFGYNGSERFHKSQRFGFFPSAGVAWNISNEKFWEPVRPVISLLKIRATYGLVGNDAIGSEYDRFFYLSNVDMESADRDATFGTLNGYHRTGVDVSRYSNRNITWEEAKKTNIGIELEIKDKFTLEADYFHEYRSNILMDRESIPETMGLSAVVRANVGEAASQGIDGSFTYSNFFRDDFWLKVRGNFTLAASEFKVYEEPQYEEAYRSRVGYPLSQYWGYIAERLFVDDEETFNSPRQNFGTYGGGDIKYRDVNGDGQITERDQVAMGHPTDPEIIYGFGFSTGFKRFDLSCFFQGSARSSFWIDAEATSPFNNETQLLKAYADSYWSEENRNSYALWPRLSPTVNENNVQRSNWFMRDGDFLRLKSVELGYTLPERAMERIGISNARFYLNGTNLFVISKFKLWDVEMGGYGLGYPVQRVLNLGVHVTL</sequence>
<dbReference type="RefSeq" id="WP_132130538.1">
    <property type="nucleotide sequence ID" value="NZ_CP042432.1"/>
</dbReference>
<keyword evidence="1" id="KW-0472">Membrane</keyword>
<dbReference type="Pfam" id="PF13715">
    <property type="entry name" value="CarbopepD_reg_2"/>
    <property type="match status" value="1"/>
</dbReference>
<proteinExistence type="inferred from homology"/>
<comment type="similarity">
    <text evidence="1">Belongs to the TonB-dependent receptor family.</text>
</comment>
<organism evidence="3 4">
    <name type="scientific">Anseongella ginsenosidimutans</name>
    <dbReference type="NCBI Taxonomy" id="496056"/>
    <lineage>
        <taxon>Bacteria</taxon>
        <taxon>Pseudomonadati</taxon>
        <taxon>Bacteroidota</taxon>
        <taxon>Sphingobacteriia</taxon>
        <taxon>Sphingobacteriales</taxon>
        <taxon>Sphingobacteriaceae</taxon>
        <taxon>Anseongella</taxon>
    </lineage>
</organism>
<keyword evidence="1" id="KW-0812">Transmembrane</keyword>
<dbReference type="Proteomes" id="UP000295807">
    <property type="component" value="Unassembled WGS sequence"/>
</dbReference>
<dbReference type="AlphaFoldDB" id="A0A4R3KLR5"/>
<dbReference type="GO" id="GO:0009279">
    <property type="term" value="C:cell outer membrane"/>
    <property type="evidence" value="ECO:0007669"/>
    <property type="project" value="UniProtKB-SubCell"/>
</dbReference>
<name>A0A4R3KLR5_9SPHI</name>
<protein>
    <submittedName>
        <fullName evidence="3">TonB-linked SusC/RagA family outer membrane protein</fullName>
    </submittedName>
</protein>
<gene>
    <name evidence="3" type="ORF">EDD80_11624</name>
</gene>
<evidence type="ECO:0000313" key="3">
    <source>
        <dbReference type="EMBL" id="TCS84932.1"/>
    </source>
</evidence>
<dbReference type="InterPro" id="IPR008969">
    <property type="entry name" value="CarboxyPept-like_regulatory"/>
</dbReference>
<dbReference type="SUPFAM" id="SSF49464">
    <property type="entry name" value="Carboxypeptidase regulatory domain-like"/>
    <property type="match status" value="1"/>
</dbReference>
<dbReference type="InterPro" id="IPR023996">
    <property type="entry name" value="TonB-dep_OMP_SusC/RagA"/>
</dbReference>
<dbReference type="PROSITE" id="PS52016">
    <property type="entry name" value="TONB_DEPENDENT_REC_3"/>
    <property type="match status" value="1"/>
</dbReference>
<dbReference type="InterPro" id="IPR039426">
    <property type="entry name" value="TonB-dep_rcpt-like"/>
</dbReference>